<dbReference type="Proteomes" id="UP000295573">
    <property type="component" value="Unassembled WGS sequence"/>
</dbReference>
<feature type="transmembrane region" description="Helical" evidence="1">
    <location>
        <begin position="12"/>
        <end position="31"/>
    </location>
</feature>
<feature type="transmembrane region" description="Helical" evidence="1">
    <location>
        <begin position="77"/>
        <end position="97"/>
    </location>
</feature>
<dbReference type="AlphaFoldDB" id="A0A4R2IJ45"/>
<feature type="transmembrane region" description="Helical" evidence="1">
    <location>
        <begin position="109"/>
        <end position="132"/>
    </location>
</feature>
<gene>
    <name evidence="2" type="ORF">EV646_109105</name>
</gene>
<evidence type="ECO:0000256" key="1">
    <source>
        <dbReference type="SAM" id="Phobius"/>
    </source>
</evidence>
<comment type="caution">
    <text evidence="2">The sequence shown here is derived from an EMBL/GenBank/DDBJ whole genome shotgun (WGS) entry which is preliminary data.</text>
</comment>
<keyword evidence="3" id="KW-1185">Reference proteome</keyword>
<dbReference type="EMBL" id="SLWR01000009">
    <property type="protein sequence ID" value="TCO44933.1"/>
    <property type="molecule type" value="Genomic_DNA"/>
</dbReference>
<organism evidence="2 3">
    <name type="scientific">Kribbella antiqua</name>
    <dbReference type="NCBI Taxonomy" id="2512217"/>
    <lineage>
        <taxon>Bacteria</taxon>
        <taxon>Bacillati</taxon>
        <taxon>Actinomycetota</taxon>
        <taxon>Actinomycetes</taxon>
        <taxon>Propionibacteriales</taxon>
        <taxon>Kribbellaceae</taxon>
        <taxon>Kribbella</taxon>
    </lineage>
</organism>
<dbReference type="RefSeq" id="WP_132152612.1">
    <property type="nucleotide sequence ID" value="NZ_SLWR01000009.1"/>
</dbReference>
<keyword evidence="1" id="KW-1133">Transmembrane helix</keyword>
<protein>
    <submittedName>
        <fullName evidence="2">Uncharacterized protein</fullName>
    </submittedName>
</protein>
<sequence length="140" mass="15237">MAPRPEINRTQGLVLVFFAFAWVALVVMLAVSPAVREVTLRRMPGTGTPVIIAFLVGLLGFLIVLAIGVLRRWRWLFWLVLLAFAAGLARVPIAVLELSGRMAPEGPEWYIVVQGVIGVIQMGLAAAMLAGYRRSGPWGV</sequence>
<feature type="transmembrane region" description="Helical" evidence="1">
    <location>
        <begin position="51"/>
        <end position="70"/>
    </location>
</feature>
<evidence type="ECO:0000313" key="3">
    <source>
        <dbReference type="Proteomes" id="UP000295573"/>
    </source>
</evidence>
<name>A0A4R2IJ45_9ACTN</name>
<reference evidence="2 3" key="1">
    <citation type="journal article" date="2015" name="Stand. Genomic Sci.">
        <title>Genomic Encyclopedia of Bacterial and Archaeal Type Strains, Phase III: the genomes of soil and plant-associated and newly described type strains.</title>
        <authorList>
            <person name="Whitman W.B."/>
            <person name="Woyke T."/>
            <person name="Klenk H.P."/>
            <person name="Zhou Y."/>
            <person name="Lilburn T.G."/>
            <person name="Beck B.J."/>
            <person name="De Vos P."/>
            <person name="Vandamme P."/>
            <person name="Eisen J.A."/>
            <person name="Garrity G."/>
            <person name="Hugenholtz P."/>
            <person name="Kyrpides N.C."/>
        </authorList>
    </citation>
    <scope>NUCLEOTIDE SEQUENCE [LARGE SCALE GENOMIC DNA]</scope>
    <source>
        <strain evidence="2 3">VKM Ac-2541</strain>
    </source>
</reference>
<evidence type="ECO:0000313" key="2">
    <source>
        <dbReference type="EMBL" id="TCO44933.1"/>
    </source>
</evidence>
<accession>A0A4R2IJ45</accession>
<keyword evidence="1" id="KW-0472">Membrane</keyword>
<proteinExistence type="predicted"/>
<keyword evidence="1" id="KW-0812">Transmembrane</keyword>